<dbReference type="Gene3D" id="3.10.450.40">
    <property type="match status" value="1"/>
</dbReference>
<evidence type="ECO:0000259" key="1">
    <source>
        <dbReference type="Pfam" id="PF04965"/>
    </source>
</evidence>
<dbReference type="OrthoDB" id="9802846at2"/>
<proteinExistence type="predicted"/>
<dbReference type="Proteomes" id="UP000199658">
    <property type="component" value="Unassembled WGS sequence"/>
</dbReference>
<dbReference type="EMBL" id="FOYO01000001">
    <property type="protein sequence ID" value="SFR50751.1"/>
    <property type="molecule type" value="Genomic_DNA"/>
</dbReference>
<organism evidence="2 3">
    <name type="scientific">Litoreibacter janthinus</name>
    <dbReference type="NCBI Taxonomy" id="670154"/>
    <lineage>
        <taxon>Bacteria</taxon>
        <taxon>Pseudomonadati</taxon>
        <taxon>Pseudomonadota</taxon>
        <taxon>Alphaproteobacteria</taxon>
        <taxon>Rhodobacterales</taxon>
        <taxon>Roseobacteraceae</taxon>
        <taxon>Litoreibacter</taxon>
    </lineage>
</organism>
<dbReference type="InterPro" id="IPR007048">
    <property type="entry name" value="IraD/Gp25-like"/>
</dbReference>
<name>A0A1I6H8X3_9RHOB</name>
<dbReference type="RefSeq" id="WP_090217628.1">
    <property type="nucleotide sequence ID" value="NZ_FOYO01000001.1"/>
</dbReference>
<keyword evidence="3" id="KW-1185">Reference proteome</keyword>
<dbReference type="AlphaFoldDB" id="A0A1I6H8X3"/>
<evidence type="ECO:0000313" key="3">
    <source>
        <dbReference type="Proteomes" id="UP000199658"/>
    </source>
</evidence>
<sequence length="132" mass="14942">MAQHENTLPRVRYMAFPFRMTESGAAQVARFDHIRQQVEQVLFTSPGERVFRPEYGFGARQHVFEPNAVGLWELAQNRLYGALAEALAGEVDPKTIRVDVGAPPDQPEVLMVEISYTIAALAREETHRFEVT</sequence>
<dbReference type="SUPFAM" id="SSF160719">
    <property type="entry name" value="gpW/gp25-like"/>
    <property type="match status" value="1"/>
</dbReference>
<reference evidence="3" key="1">
    <citation type="submission" date="2016-10" db="EMBL/GenBank/DDBJ databases">
        <authorList>
            <person name="Varghese N."/>
            <person name="Submissions S."/>
        </authorList>
    </citation>
    <scope>NUCLEOTIDE SEQUENCE [LARGE SCALE GENOMIC DNA]</scope>
    <source>
        <strain evidence="3">DSM 26921</strain>
    </source>
</reference>
<feature type="domain" description="IraD/Gp25-like" evidence="1">
    <location>
        <begin position="32"/>
        <end position="120"/>
    </location>
</feature>
<gene>
    <name evidence="2" type="ORF">SAMN04488002_2671</name>
</gene>
<protein>
    <recommendedName>
        <fullName evidence="1">IraD/Gp25-like domain-containing protein</fullName>
    </recommendedName>
</protein>
<dbReference type="STRING" id="670154.SAMN04488002_2671"/>
<dbReference type="Pfam" id="PF04965">
    <property type="entry name" value="GPW_gp25"/>
    <property type="match status" value="1"/>
</dbReference>
<evidence type="ECO:0000313" key="2">
    <source>
        <dbReference type="EMBL" id="SFR50751.1"/>
    </source>
</evidence>
<accession>A0A1I6H8X3</accession>